<name>A0ABW1JCD3_9ACTN</name>
<proteinExistence type="predicted"/>
<keyword evidence="4" id="KW-1185">Reference proteome</keyword>
<dbReference type="RefSeq" id="WP_345718050.1">
    <property type="nucleotide sequence ID" value="NZ_BAABFP010000008.1"/>
</dbReference>
<dbReference type="InterPro" id="IPR005151">
    <property type="entry name" value="Tail-specific_protease"/>
</dbReference>
<dbReference type="Gene3D" id="3.90.226.10">
    <property type="entry name" value="2-enoyl-CoA Hydratase, Chain A, domain 1"/>
    <property type="match status" value="1"/>
</dbReference>
<dbReference type="PANTHER" id="PTHR32060:SF22">
    <property type="entry name" value="CARBOXYL-TERMINAL-PROCESSING PEPTIDASE 3, CHLOROPLASTIC"/>
    <property type="match status" value="1"/>
</dbReference>
<evidence type="ECO:0000313" key="4">
    <source>
        <dbReference type="Proteomes" id="UP001596189"/>
    </source>
</evidence>
<evidence type="ECO:0000256" key="1">
    <source>
        <dbReference type="SAM" id="MobiDB-lite"/>
    </source>
</evidence>
<dbReference type="Proteomes" id="UP001596189">
    <property type="component" value="Unassembled WGS sequence"/>
</dbReference>
<feature type="region of interest" description="Disordered" evidence="1">
    <location>
        <begin position="265"/>
        <end position="285"/>
    </location>
</feature>
<dbReference type="PANTHER" id="PTHR32060">
    <property type="entry name" value="TAIL-SPECIFIC PROTEASE"/>
    <property type="match status" value="1"/>
</dbReference>
<comment type="caution">
    <text evidence="3">The sequence shown here is derived from an EMBL/GenBank/DDBJ whole genome shotgun (WGS) entry which is preliminary data.</text>
</comment>
<accession>A0ABW1JCD3</accession>
<gene>
    <name evidence="3" type="ORF">ACFQDO_05425</name>
</gene>
<evidence type="ECO:0000313" key="3">
    <source>
        <dbReference type="EMBL" id="MFC6006567.1"/>
    </source>
</evidence>
<feature type="region of interest" description="Disordered" evidence="1">
    <location>
        <begin position="229"/>
        <end position="249"/>
    </location>
</feature>
<dbReference type="SUPFAM" id="SSF52096">
    <property type="entry name" value="ClpP/crotonase"/>
    <property type="match status" value="1"/>
</dbReference>
<sequence>MASKWGKRLDVSSTLRGRSLTQELAGQDDDGRLDGGERQAVLDTLIAVLGGAYAHLPGKRAAYAIDPVHELELLRRRASDLSDAEFHLAVTGVVTRLRDAHTRYIGPSSLRGQVAALPFLVEQFGPDDDPQYLVTKTAGAVPGDPTFEPGVRLEWWNGIPFARAVELYADRETGGRPDSRRARALESLTFRSLDYGPPPDEHWVVLGYRTRRGAKRELTIPWRMLAPGKAATAAKPGSRAQTKQAADPAAEAVRRAKKQLFAPTLWASEDDEQPVPPPSRALRAGRSRAPLTTTFQDTLAAQALTSDLGYLRIWSFDVDDDDAFLDEAARLLGLLPQQRLIVDLRGNPGGLVWAAERMLQLFADHPPEHPIVPTRFQLVASPLTRQLAASPFNRLELQAWSESLEDAVSTGEQYAQPLPLTDPSWCNDRPRAYPGQAVAVVDANTYSSGDLFSAGWVDNEVGPLVCVGQATGAGGANVWTSNQLRDALTGTDHQFDPLPADVGFTVAIRRAIRSGLSDGIPIEDLGISGIPYAMTRDDLLHENRDLYAFCADVLAQT</sequence>
<organism evidence="3 4">
    <name type="scientific">Angustibacter luteus</name>
    <dbReference type="NCBI Taxonomy" id="658456"/>
    <lineage>
        <taxon>Bacteria</taxon>
        <taxon>Bacillati</taxon>
        <taxon>Actinomycetota</taxon>
        <taxon>Actinomycetes</taxon>
        <taxon>Kineosporiales</taxon>
        <taxon>Kineosporiaceae</taxon>
    </lineage>
</organism>
<reference evidence="4" key="1">
    <citation type="journal article" date="2019" name="Int. J. Syst. Evol. Microbiol.">
        <title>The Global Catalogue of Microorganisms (GCM) 10K type strain sequencing project: providing services to taxonomists for standard genome sequencing and annotation.</title>
        <authorList>
            <consortium name="The Broad Institute Genomics Platform"/>
            <consortium name="The Broad Institute Genome Sequencing Center for Infectious Disease"/>
            <person name="Wu L."/>
            <person name="Ma J."/>
        </authorList>
    </citation>
    <scope>NUCLEOTIDE SEQUENCE [LARGE SCALE GENOMIC DNA]</scope>
    <source>
        <strain evidence="4">KACC 14249</strain>
    </source>
</reference>
<dbReference type="Pfam" id="PF03572">
    <property type="entry name" value="Peptidase_S41"/>
    <property type="match status" value="1"/>
</dbReference>
<evidence type="ECO:0000259" key="2">
    <source>
        <dbReference type="Pfam" id="PF03572"/>
    </source>
</evidence>
<feature type="domain" description="Tail specific protease" evidence="2">
    <location>
        <begin position="307"/>
        <end position="486"/>
    </location>
</feature>
<dbReference type="EMBL" id="JBHSRD010000003">
    <property type="protein sequence ID" value="MFC6006567.1"/>
    <property type="molecule type" value="Genomic_DNA"/>
</dbReference>
<dbReference type="InterPro" id="IPR029045">
    <property type="entry name" value="ClpP/crotonase-like_dom_sf"/>
</dbReference>
<protein>
    <submittedName>
        <fullName evidence="3">S41 family peptidase</fullName>
    </submittedName>
</protein>